<evidence type="ECO:0000256" key="3">
    <source>
        <dbReference type="SAM" id="Phobius"/>
    </source>
</evidence>
<feature type="domain" description="EGF-like" evidence="4">
    <location>
        <begin position="262"/>
        <end position="302"/>
    </location>
</feature>
<keyword evidence="3" id="KW-0812">Transmembrane</keyword>
<feature type="compositionally biased region" description="Low complexity" evidence="2">
    <location>
        <begin position="680"/>
        <end position="723"/>
    </location>
</feature>
<dbReference type="GO" id="GO:0005044">
    <property type="term" value="F:scavenger receptor activity"/>
    <property type="evidence" value="ECO:0007669"/>
    <property type="project" value="InterPro"/>
</dbReference>
<dbReference type="Gene3D" id="2.170.300.10">
    <property type="entry name" value="Tie2 ligand-binding domain superfamily"/>
    <property type="match status" value="1"/>
</dbReference>
<dbReference type="EMBL" id="BLXT01000825">
    <property type="protein sequence ID" value="GFN80390.1"/>
    <property type="molecule type" value="Genomic_DNA"/>
</dbReference>
<feature type="compositionally biased region" description="Polar residues" evidence="2">
    <location>
        <begin position="901"/>
        <end position="919"/>
    </location>
</feature>
<dbReference type="Proteomes" id="UP000735302">
    <property type="component" value="Unassembled WGS sequence"/>
</dbReference>
<keyword evidence="1" id="KW-0245">EGF-like domain</keyword>
<dbReference type="AlphaFoldDB" id="A0AAV3XZJ9"/>
<evidence type="ECO:0000256" key="1">
    <source>
        <dbReference type="ARBA" id="ARBA00022536"/>
    </source>
</evidence>
<dbReference type="InterPro" id="IPR009030">
    <property type="entry name" value="Growth_fac_rcpt_cys_sf"/>
</dbReference>
<dbReference type="InterPro" id="IPR000742">
    <property type="entry name" value="EGF"/>
</dbReference>
<gene>
    <name evidence="5" type="ORF">PoB_000689600</name>
</gene>
<accession>A0AAV3XZJ9</accession>
<reference evidence="5 6" key="1">
    <citation type="journal article" date="2021" name="Elife">
        <title>Chloroplast acquisition without the gene transfer in kleptoplastic sea slugs, Plakobranchus ocellatus.</title>
        <authorList>
            <person name="Maeda T."/>
            <person name="Takahashi S."/>
            <person name="Yoshida T."/>
            <person name="Shimamura S."/>
            <person name="Takaki Y."/>
            <person name="Nagai Y."/>
            <person name="Toyoda A."/>
            <person name="Suzuki Y."/>
            <person name="Arimoto A."/>
            <person name="Ishii H."/>
            <person name="Satoh N."/>
            <person name="Nishiyama T."/>
            <person name="Hasebe M."/>
            <person name="Maruyama T."/>
            <person name="Minagawa J."/>
            <person name="Obokata J."/>
            <person name="Shigenobu S."/>
        </authorList>
    </citation>
    <scope>NUCLEOTIDE SEQUENCE [LARGE SCALE GENOMIC DNA]</scope>
</reference>
<comment type="caution">
    <text evidence="5">The sequence shown here is derived from an EMBL/GenBank/DDBJ whole genome shotgun (WGS) entry which is preliminary data.</text>
</comment>
<dbReference type="PANTHER" id="PTHR24043:SF8">
    <property type="entry name" value="EGF-LIKE DOMAIN-CONTAINING PROTEIN"/>
    <property type="match status" value="1"/>
</dbReference>
<feature type="compositionally biased region" description="Basic and acidic residues" evidence="2">
    <location>
        <begin position="611"/>
        <end position="625"/>
    </location>
</feature>
<keyword evidence="3" id="KW-1133">Transmembrane helix</keyword>
<evidence type="ECO:0000313" key="5">
    <source>
        <dbReference type="EMBL" id="GFN80390.1"/>
    </source>
</evidence>
<keyword evidence="6" id="KW-1185">Reference proteome</keyword>
<feature type="region of interest" description="Disordered" evidence="2">
    <location>
        <begin position="435"/>
        <end position="467"/>
    </location>
</feature>
<evidence type="ECO:0000313" key="6">
    <source>
        <dbReference type="Proteomes" id="UP000735302"/>
    </source>
</evidence>
<feature type="domain" description="EGF-like" evidence="4">
    <location>
        <begin position="106"/>
        <end position="143"/>
    </location>
</feature>
<dbReference type="SUPFAM" id="SSF57184">
    <property type="entry name" value="Growth factor receptor domain"/>
    <property type="match status" value="1"/>
</dbReference>
<feature type="domain" description="EGF-like" evidence="4">
    <location>
        <begin position="145"/>
        <end position="174"/>
    </location>
</feature>
<sequence>MFSSLGQHNASQGCLPYLPCSHGCMEGYSHNTKQAKTTNSCNETSAPDANPQFCPCENSTCYSFNSGDLCLNTCEEHNTEAIKACVLCLESLDKTQVETGGNINFLCENFCEGMCVDVTCSFDILKANRCSTCVPGYTGEHCQDPCSSGCGSKCHPDSGYCLECPVGMFGPECEFPCSPTCLGGNCSLQWGTCEKCALGFQGADCNEPCPSGLYGDNCSKPCSENCRSGCNSVTGSCQEGCKPGYFGLRCEQKCPTMTFGQNCLSQCPVTCFRNVPCHHETGKCVSGCESGFYGDHCNNTCEEHKYGYNCEENCSANCFRQLCNAFSGICLACVETNYGPMCEFIISLGKINDGVLGSDVSAGEALLMISGILLFGVLMWIGVAYLLFHQRRRILKDATKGIDPRISQWGMFPNSMIFHRAVRLYDRNRAKLGGGDATLSSTRNRKDKSKRPLHSGDRKKRKRKKMLSRAFKRGSNFPWWIKSEAEKPSLPSAVEMEIVSKWLSLYHGIEQPNKNEEDVRIDESAKNYKTHSSNNSARSTDIDKAQSKTTLVLECDETATAQKRTDDQIVMMKDETAQSSEAPINDGAPLLCSTQSLAVVPSQELTQKIPSSEHEITTVPARKDSIFLSPKAHPRGSSAEGMPKYRKETSRVQWIRDKFACSSGTTQSNSESSKGHSEMTESSTTGSRTETTRSSSSTITSRYTVSDTDISSSDDATESYSSDVSDEEASEDSSLSTVITTQRNENRLEQESTFSNMDDLSVVESKKEDTDTDASETGTVVPSLLQKFIGAFKKNKPNSQLMQIDTAPQHFVPSVPGAGGLPRPYSHKFLITRLETWSRNRGIEVIPNDGMLEVADNLNLEKSHGPGFELSRVPENKATRESSWVSTDETEGTQSKRDNSSKLTSRRTGTEIRTSTMTTDSDKLHSRTTSSFTTSDDNYSLGVPTVSGPDATIKYEDGETK</sequence>
<evidence type="ECO:0000259" key="4">
    <source>
        <dbReference type="SMART" id="SM00181"/>
    </source>
</evidence>
<evidence type="ECO:0000256" key="2">
    <source>
        <dbReference type="SAM" id="MobiDB-lite"/>
    </source>
</evidence>
<feature type="region of interest" description="Disordered" evidence="2">
    <location>
        <begin position="865"/>
        <end position="961"/>
    </location>
</feature>
<feature type="region of interest" description="Disordered" evidence="2">
    <location>
        <begin position="525"/>
        <end position="546"/>
    </location>
</feature>
<dbReference type="PANTHER" id="PTHR24043">
    <property type="entry name" value="SCAVENGER RECEPTOR CLASS F"/>
    <property type="match status" value="1"/>
</dbReference>
<feature type="compositionally biased region" description="Low complexity" evidence="2">
    <location>
        <begin position="662"/>
        <end position="672"/>
    </location>
</feature>
<dbReference type="InterPro" id="IPR042635">
    <property type="entry name" value="MEGF10/SREC1/2-like"/>
</dbReference>
<dbReference type="SMART" id="SM00181">
    <property type="entry name" value="EGF"/>
    <property type="match status" value="6"/>
</dbReference>
<feature type="compositionally biased region" description="Polar residues" evidence="2">
    <location>
        <begin position="530"/>
        <end position="539"/>
    </location>
</feature>
<name>A0AAV3XZJ9_9GAST</name>
<protein>
    <submittedName>
        <fullName evidence="5">Multiple epidermal growth factor-like domains 11</fullName>
    </submittedName>
</protein>
<feature type="compositionally biased region" description="Basic and acidic residues" evidence="2">
    <location>
        <begin position="643"/>
        <end position="659"/>
    </location>
</feature>
<organism evidence="5 6">
    <name type="scientific">Plakobranchus ocellatus</name>
    <dbReference type="NCBI Taxonomy" id="259542"/>
    <lineage>
        <taxon>Eukaryota</taxon>
        <taxon>Metazoa</taxon>
        <taxon>Spiralia</taxon>
        <taxon>Lophotrochozoa</taxon>
        <taxon>Mollusca</taxon>
        <taxon>Gastropoda</taxon>
        <taxon>Heterobranchia</taxon>
        <taxon>Euthyneura</taxon>
        <taxon>Panpulmonata</taxon>
        <taxon>Sacoglossa</taxon>
        <taxon>Placobranchoidea</taxon>
        <taxon>Plakobranchidae</taxon>
        <taxon>Plakobranchus</taxon>
    </lineage>
</organism>
<feature type="domain" description="EGF-like" evidence="4">
    <location>
        <begin position="217"/>
        <end position="251"/>
    </location>
</feature>
<keyword evidence="3" id="KW-0472">Membrane</keyword>
<proteinExistence type="predicted"/>
<feature type="domain" description="EGF-like" evidence="4">
    <location>
        <begin position="313"/>
        <end position="343"/>
    </location>
</feature>
<feature type="transmembrane region" description="Helical" evidence="3">
    <location>
        <begin position="365"/>
        <end position="388"/>
    </location>
</feature>
<feature type="region of interest" description="Disordered" evidence="2">
    <location>
        <begin position="611"/>
        <end position="762"/>
    </location>
</feature>
<feature type="domain" description="EGF-like" evidence="4">
    <location>
        <begin position="176"/>
        <end position="206"/>
    </location>
</feature>
<feature type="compositionally biased region" description="Basic residues" evidence="2">
    <location>
        <begin position="443"/>
        <end position="467"/>
    </location>
</feature>